<sequence>MENKTPIKVDDKKIITVFGATGAQGGGLARAILADKNSEFAVRVVTRDANSEKSKAFAQLGAEVVEANIDDIQSIKKAIDGAYGAYFVTFFWDHFSVDKELQEVNNFIEAARESHLQHIIWSTLEDTRNWMKLDDDRMPTLHGKYKVPHFDGKGEADHYFREAELPTTFLRTSFYWDNFIHFGMGPQKGEDRNYYIAFPMDDKKLAAIAAEDIGKCAYGIFKKGKELIGKTVGIAGEKLNGNEMAEKLSKALNKKVLFNPVTPEAYRNFGFPGADDLGNMFQFKRDFNDDFNGARNEVFAKELNPELQNFDMWLSVNASRIPIQ</sequence>
<proteinExistence type="inferred from homology"/>
<dbReference type="Gene3D" id="3.90.25.10">
    <property type="entry name" value="UDP-galactose 4-epimerase, domain 1"/>
    <property type="match status" value="1"/>
</dbReference>
<dbReference type="InterPro" id="IPR008030">
    <property type="entry name" value="NmrA-like"/>
</dbReference>
<dbReference type="EMBL" id="QKXH01000007">
    <property type="protein sequence ID" value="PZX93109.1"/>
    <property type="molecule type" value="Genomic_DNA"/>
</dbReference>
<dbReference type="PANTHER" id="PTHR42748:SF7">
    <property type="entry name" value="NMRA LIKE REDOX SENSOR 1-RELATED"/>
    <property type="match status" value="1"/>
</dbReference>
<evidence type="ECO:0000259" key="3">
    <source>
        <dbReference type="Pfam" id="PF05368"/>
    </source>
</evidence>
<organism evidence="4 5">
    <name type="scientific">Flavobacterium aquariorum</name>
    <dbReference type="NCBI Taxonomy" id="2217670"/>
    <lineage>
        <taxon>Bacteria</taxon>
        <taxon>Pseudomonadati</taxon>
        <taxon>Bacteroidota</taxon>
        <taxon>Flavobacteriia</taxon>
        <taxon>Flavobacteriales</taxon>
        <taxon>Flavobacteriaceae</taxon>
        <taxon>Flavobacterium</taxon>
    </lineage>
</organism>
<keyword evidence="5" id="KW-1185">Reference proteome</keyword>
<accession>A0A2W7U776</accession>
<dbReference type="Pfam" id="PF05368">
    <property type="entry name" value="NmrA"/>
    <property type="match status" value="1"/>
</dbReference>
<keyword evidence="2" id="KW-0521">NADP</keyword>
<reference evidence="4 5" key="1">
    <citation type="submission" date="2018-06" db="EMBL/GenBank/DDBJ databases">
        <title>Flavobacterium sp IMCC34762, genome.</title>
        <authorList>
            <person name="Joung Y."/>
            <person name="Cho J."/>
            <person name="Song J."/>
        </authorList>
    </citation>
    <scope>NUCLEOTIDE SEQUENCE [LARGE SCALE GENOMIC DNA]</scope>
    <source>
        <strain evidence="4 5">IMCC34762</strain>
    </source>
</reference>
<feature type="domain" description="NmrA-like" evidence="3">
    <location>
        <begin position="12"/>
        <end position="313"/>
    </location>
</feature>
<dbReference type="RefSeq" id="WP_111410390.1">
    <property type="nucleotide sequence ID" value="NZ_QKXH01000007.1"/>
</dbReference>
<dbReference type="SUPFAM" id="SSF51735">
    <property type="entry name" value="NAD(P)-binding Rossmann-fold domains"/>
    <property type="match status" value="1"/>
</dbReference>
<evidence type="ECO:0000256" key="1">
    <source>
        <dbReference type="ARBA" id="ARBA00006328"/>
    </source>
</evidence>
<dbReference type="CDD" id="cd05251">
    <property type="entry name" value="NmrA_like_SDR_a"/>
    <property type="match status" value="1"/>
</dbReference>
<dbReference type="OrthoDB" id="9798669at2"/>
<dbReference type="AlphaFoldDB" id="A0A2W7U776"/>
<dbReference type="InterPro" id="IPR051164">
    <property type="entry name" value="NmrA-like_oxidored"/>
</dbReference>
<evidence type="ECO:0000313" key="4">
    <source>
        <dbReference type="EMBL" id="PZX93109.1"/>
    </source>
</evidence>
<dbReference type="PANTHER" id="PTHR42748">
    <property type="entry name" value="NITROGEN METABOLITE REPRESSION PROTEIN NMRA FAMILY MEMBER"/>
    <property type="match status" value="1"/>
</dbReference>
<gene>
    <name evidence="4" type="ORF">DOS84_12135</name>
</gene>
<comment type="caution">
    <text evidence="4">The sequence shown here is derived from an EMBL/GenBank/DDBJ whole genome shotgun (WGS) entry which is preliminary data.</text>
</comment>
<name>A0A2W7U776_9FLAO</name>
<comment type="similarity">
    <text evidence="1">Belongs to the NmrA-type oxidoreductase family.</text>
</comment>
<protein>
    <submittedName>
        <fullName evidence="4">NmrA/HSCARG family protein</fullName>
    </submittedName>
</protein>
<dbReference type="InterPro" id="IPR036291">
    <property type="entry name" value="NAD(P)-bd_dom_sf"/>
</dbReference>
<dbReference type="Proteomes" id="UP000249177">
    <property type="component" value="Unassembled WGS sequence"/>
</dbReference>
<evidence type="ECO:0000313" key="5">
    <source>
        <dbReference type="Proteomes" id="UP000249177"/>
    </source>
</evidence>
<dbReference type="Gene3D" id="3.40.50.720">
    <property type="entry name" value="NAD(P)-binding Rossmann-like Domain"/>
    <property type="match status" value="1"/>
</dbReference>
<evidence type="ECO:0000256" key="2">
    <source>
        <dbReference type="ARBA" id="ARBA00022857"/>
    </source>
</evidence>